<dbReference type="GO" id="GO:0009432">
    <property type="term" value="P:SOS response"/>
    <property type="evidence" value="ECO:0007669"/>
    <property type="project" value="TreeGrafter"/>
</dbReference>
<dbReference type="SUPFAM" id="SSF54857">
    <property type="entry name" value="DNA damage-inducible protein DinI"/>
    <property type="match status" value="1"/>
</dbReference>
<dbReference type="Proteomes" id="UP000839636">
    <property type="component" value="Unassembled WGS sequence"/>
</dbReference>
<gene>
    <name evidence="1" type="ORF">CQE41_25470</name>
</gene>
<name>A0A5Y3M7M7_SALET</name>
<dbReference type="PANTHER" id="PTHR36572">
    <property type="entry name" value="DNA DAMAGE-INDUCIBLE PROTEIN I-RELATED"/>
    <property type="match status" value="1"/>
</dbReference>
<protein>
    <submittedName>
        <fullName evidence="1">DinI family protein</fullName>
    </submittedName>
</protein>
<dbReference type="Gene3D" id="3.30.910.10">
    <property type="entry name" value="DinI-like"/>
    <property type="match status" value="1"/>
</dbReference>
<organism evidence="1">
    <name type="scientific">Salmonella enterica I</name>
    <dbReference type="NCBI Taxonomy" id="59201"/>
    <lineage>
        <taxon>Bacteria</taxon>
        <taxon>Pseudomonadati</taxon>
        <taxon>Pseudomonadota</taxon>
        <taxon>Gammaproteobacteria</taxon>
        <taxon>Enterobacterales</taxon>
        <taxon>Enterobacteriaceae</taxon>
        <taxon>Salmonella</taxon>
    </lineage>
</organism>
<dbReference type="Pfam" id="PF06183">
    <property type="entry name" value="DinI"/>
    <property type="match status" value="1"/>
</dbReference>
<dbReference type="AlphaFoldDB" id="A0A5Y3M7M7"/>
<evidence type="ECO:0000313" key="1">
    <source>
        <dbReference type="EMBL" id="ECI2867429.1"/>
    </source>
</evidence>
<proteinExistence type="predicted"/>
<reference evidence="1" key="1">
    <citation type="submission" date="2018-08" db="EMBL/GenBank/DDBJ databases">
        <authorList>
            <person name="Ashton P.M."/>
            <person name="Dallman T."/>
            <person name="Nair S."/>
            <person name="De Pinna E."/>
            <person name="Peters T."/>
            <person name="Grant K."/>
        </authorList>
    </citation>
    <scope>NUCLEOTIDE SEQUENCE [LARGE SCALE GENOMIC DNA]</scope>
    <source>
        <strain evidence="1">193386</strain>
    </source>
</reference>
<dbReference type="PANTHER" id="PTHR36572:SF2">
    <property type="entry name" value="DNA DAMAGE-INDUCIBLE PROTEIN I"/>
    <property type="match status" value="1"/>
</dbReference>
<accession>A0A5Y3M7M7</accession>
<dbReference type="InterPro" id="IPR036687">
    <property type="entry name" value="DinI-like_sf"/>
</dbReference>
<dbReference type="EMBL" id="AAIURM010000063">
    <property type="protein sequence ID" value="ECI2867429.1"/>
    <property type="molecule type" value="Genomic_DNA"/>
</dbReference>
<comment type="caution">
    <text evidence="1">The sequence shown here is derived from an EMBL/GenBank/DDBJ whole genome shotgun (WGS) entry which is preliminary data.</text>
</comment>
<dbReference type="InterPro" id="IPR010391">
    <property type="entry name" value="DNA_damage-inducible_DinI-like"/>
</dbReference>
<sequence length="79" mass="8954">MRVEVLFDKQAKVSQPVMAALANELQKKISPQFPNARFRVASSSSTLLQVTGTKDETEYQSIQSIIQEIWEDDSWVPVN</sequence>